<keyword evidence="2" id="KW-1185">Reference proteome</keyword>
<sequence length="175" mass="18786">MFIIKEFPIAELVRSIAFGPKDHQFTETIPLDIISRIGLSRFKSLCVGASRPPHLSVVSKTDRGTTHRSVRRSLEEVANSAICGKPNPSHQCWKLQNLVHDISVSDNRPPPVVAGSSREGGPMLPGALSLNMVLCGIPPQGGAAAGGVACNLWAVAKSVSWCTWEALRGWPVLCP</sequence>
<accession>A0A4Y2IH03</accession>
<evidence type="ECO:0000313" key="2">
    <source>
        <dbReference type="Proteomes" id="UP000499080"/>
    </source>
</evidence>
<protein>
    <submittedName>
        <fullName evidence="1">Uncharacterized protein</fullName>
    </submittedName>
</protein>
<evidence type="ECO:0000313" key="1">
    <source>
        <dbReference type="EMBL" id="GBM76914.1"/>
    </source>
</evidence>
<organism evidence="1 2">
    <name type="scientific">Araneus ventricosus</name>
    <name type="common">Orbweaver spider</name>
    <name type="synonym">Epeira ventricosa</name>
    <dbReference type="NCBI Taxonomy" id="182803"/>
    <lineage>
        <taxon>Eukaryota</taxon>
        <taxon>Metazoa</taxon>
        <taxon>Ecdysozoa</taxon>
        <taxon>Arthropoda</taxon>
        <taxon>Chelicerata</taxon>
        <taxon>Arachnida</taxon>
        <taxon>Araneae</taxon>
        <taxon>Araneomorphae</taxon>
        <taxon>Entelegynae</taxon>
        <taxon>Araneoidea</taxon>
        <taxon>Araneidae</taxon>
        <taxon>Araneus</taxon>
    </lineage>
</organism>
<dbReference type="EMBL" id="BGPR01002652">
    <property type="protein sequence ID" value="GBM76914.1"/>
    <property type="molecule type" value="Genomic_DNA"/>
</dbReference>
<dbReference type="AlphaFoldDB" id="A0A4Y2IH03"/>
<name>A0A4Y2IH03_ARAVE</name>
<proteinExistence type="predicted"/>
<gene>
    <name evidence="1" type="ORF">AVEN_239758_1</name>
</gene>
<dbReference type="Proteomes" id="UP000499080">
    <property type="component" value="Unassembled WGS sequence"/>
</dbReference>
<comment type="caution">
    <text evidence="1">The sequence shown here is derived from an EMBL/GenBank/DDBJ whole genome shotgun (WGS) entry which is preliminary data.</text>
</comment>
<reference evidence="1 2" key="1">
    <citation type="journal article" date="2019" name="Sci. Rep.">
        <title>Orb-weaving spider Araneus ventricosus genome elucidates the spidroin gene catalogue.</title>
        <authorList>
            <person name="Kono N."/>
            <person name="Nakamura H."/>
            <person name="Ohtoshi R."/>
            <person name="Moran D.A.P."/>
            <person name="Shinohara A."/>
            <person name="Yoshida Y."/>
            <person name="Fujiwara M."/>
            <person name="Mori M."/>
            <person name="Tomita M."/>
            <person name="Arakawa K."/>
        </authorList>
    </citation>
    <scope>NUCLEOTIDE SEQUENCE [LARGE SCALE GENOMIC DNA]</scope>
</reference>